<dbReference type="PROSITE" id="PS51767">
    <property type="entry name" value="PEPTIDASE_A1"/>
    <property type="match status" value="1"/>
</dbReference>
<keyword evidence="7" id="KW-1185">Reference proteome</keyword>
<evidence type="ECO:0000313" key="7">
    <source>
        <dbReference type="Proteomes" id="UP001175228"/>
    </source>
</evidence>
<dbReference type="InterPro" id="IPR021109">
    <property type="entry name" value="Peptidase_aspartic_dom_sf"/>
</dbReference>
<feature type="transmembrane region" description="Helical" evidence="4">
    <location>
        <begin position="201"/>
        <end position="223"/>
    </location>
</feature>
<dbReference type="InterPro" id="IPR033121">
    <property type="entry name" value="PEPTIDASE_A1"/>
</dbReference>
<dbReference type="AlphaFoldDB" id="A0AA39PG15"/>
<keyword evidence="3" id="KW-0378">Hydrolase</keyword>
<evidence type="ECO:0000256" key="1">
    <source>
        <dbReference type="ARBA" id="ARBA00007447"/>
    </source>
</evidence>
<organism evidence="6 7">
    <name type="scientific">Armillaria luteobubalina</name>
    <dbReference type="NCBI Taxonomy" id="153913"/>
    <lineage>
        <taxon>Eukaryota</taxon>
        <taxon>Fungi</taxon>
        <taxon>Dikarya</taxon>
        <taxon>Basidiomycota</taxon>
        <taxon>Agaricomycotina</taxon>
        <taxon>Agaricomycetes</taxon>
        <taxon>Agaricomycetidae</taxon>
        <taxon>Agaricales</taxon>
        <taxon>Marasmiineae</taxon>
        <taxon>Physalacriaceae</taxon>
        <taxon>Armillaria</taxon>
    </lineage>
</organism>
<dbReference type="PROSITE" id="PS00141">
    <property type="entry name" value="ASP_PROTEASE"/>
    <property type="match status" value="1"/>
</dbReference>
<reference evidence="6" key="1">
    <citation type="submission" date="2023-06" db="EMBL/GenBank/DDBJ databases">
        <authorList>
            <consortium name="Lawrence Berkeley National Laboratory"/>
            <person name="Ahrendt S."/>
            <person name="Sahu N."/>
            <person name="Indic B."/>
            <person name="Wong-Bajracharya J."/>
            <person name="Merenyi Z."/>
            <person name="Ke H.-M."/>
            <person name="Monk M."/>
            <person name="Kocsube S."/>
            <person name="Drula E."/>
            <person name="Lipzen A."/>
            <person name="Balint B."/>
            <person name="Henrissat B."/>
            <person name="Andreopoulos B."/>
            <person name="Martin F.M."/>
            <person name="Harder C.B."/>
            <person name="Rigling D."/>
            <person name="Ford K.L."/>
            <person name="Foster G.D."/>
            <person name="Pangilinan J."/>
            <person name="Papanicolaou A."/>
            <person name="Barry K."/>
            <person name="LaButti K."/>
            <person name="Viragh M."/>
            <person name="Koriabine M."/>
            <person name="Yan M."/>
            <person name="Riley R."/>
            <person name="Champramary S."/>
            <person name="Plett K.L."/>
            <person name="Tsai I.J."/>
            <person name="Slot J."/>
            <person name="Sipos G."/>
            <person name="Plett J."/>
            <person name="Nagy L.G."/>
            <person name="Grigoriev I.V."/>
        </authorList>
    </citation>
    <scope>NUCLEOTIDE SEQUENCE</scope>
    <source>
        <strain evidence="6">HWK02</strain>
    </source>
</reference>
<keyword evidence="4" id="KW-0812">Transmembrane</keyword>
<evidence type="ECO:0000259" key="5">
    <source>
        <dbReference type="PROSITE" id="PS51767"/>
    </source>
</evidence>
<keyword evidence="4" id="KW-0472">Membrane</keyword>
<comment type="caution">
    <text evidence="6">The sequence shown here is derived from an EMBL/GenBank/DDBJ whole genome shotgun (WGS) entry which is preliminary data.</text>
</comment>
<dbReference type="Proteomes" id="UP001175228">
    <property type="component" value="Unassembled WGS sequence"/>
</dbReference>
<dbReference type="CDD" id="cd05471">
    <property type="entry name" value="pepsin_like"/>
    <property type="match status" value="1"/>
</dbReference>
<evidence type="ECO:0000256" key="3">
    <source>
        <dbReference type="RuleBase" id="RU000454"/>
    </source>
</evidence>
<dbReference type="InterPro" id="IPR001461">
    <property type="entry name" value="Aspartic_peptidase_A1"/>
</dbReference>
<dbReference type="PRINTS" id="PR00792">
    <property type="entry name" value="PEPSIN"/>
</dbReference>
<evidence type="ECO:0000313" key="6">
    <source>
        <dbReference type="EMBL" id="KAK0482914.1"/>
    </source>
</evidence>
<comment type="similarity">
    <text evidence="1 3">Belongs to the peptidase A1 family.</text>
</comment>
<dbReference type="SUPFAM" id="SSF50630">
    <property type="entry name" value="Acid proteases"/>
    <property type="match status" value="1"/>
</dbReference>
<dbReference type="GO" id="GO:0004190">
    <property type="term" value="F:aspartic-type endopeptidase activity"/>
    <property type="evidence" value="ECO:0007669"/>
    <property type="project" value="UniProtKB-KW"/>
</dbReference>
<feature type="domain" description="Peptidase A1" evidence="5">
    <location>
        <begin position="1"/>
        <end position="225"/>
    </location>
</feature>
<dbReference type="GO" id="GO:0006508">
    <property type="term" value="P:proteolysis"/>
    <property type="evidence" value="ECO:0007669"/>
    <property type="project" value="UniProtKB-KW"/>
</dbReference>
<dbReference type="InterPro" id="IPR034164">
    <property type="entry name" value="Pepsin-like_dom"/>
</dbReference>
<sequence>MVKMGQPGRPFKLLIDTGSSNMWVSAHKEYKPSPSSKNTHLQSVNVSQGSGSFTRMEIINRYELSPALVIDKQSISVLSPSQGLQGVDGILGIGPVDLTQGTVNGMGNDPTVTDNLKSEGKILKETIAISYQPITGPGMDMMNGEMSSGFEDSSKYTGDITYVLITSTSPANKYWGINQAVTDGKNMNIMSKCAGIVDRHLYSYGITFNLLTLIMSIVNLCVYEE</sequence>
<dbReference type="Pfam" id="PF00026">
    <property type="entry name" value="Asp"/>
    <property type="match status" value="1"/>
</dbReference>
<evidence type="ECO:0000256" key="4">
    <source>
        <dbReference type="SAM" id="Phobius"/>
    </source>
</evidence>
<dbReference type="InterPro" id="IPR001969">
    <property type="entry name" value="Aspartic_peptidase_AS"/>
</dbReference>
<evidence type="ECO:0000256" key="2">
    <source>
        <dbReference type="ARBA" id="ARBA00022750"/>
    </source>
</evidence>
<name>A0AA39PG15_9AGAR</name>
<dbReference type="PANTHER" id="PTHR47966">
    <property type="entry name" value="BETA-SITE APP-CLEAVING ENZYME, ISOFORM A-RELATED"/>
    <property type="match status" value="1"/>
</dbReference>
<dbReference type="EMBL" id="JAUEPU010000063">
    <property type="protein sequence ID" value="KAK0482914.1"/>
    <property type="molecule type" value="Genomic_DNA"/>
</dbReference>
<accession>A0AA39PG15</accession>
<keyword evidence="2 3" id="KW-0064">Aspartyl protease</keyword>
<dbReference type="Gene3D" id="2.40.70.10">
    <property type="entry name" value="Acid Proteases"/>
    <property type="match status" value="2"/>
</dbReference>
<keyword evidence="4" id="KW-1133">Transmembrane helix</keyword>
<proteinExistence type="inferred from homology"/>
<dbReference type="PANTHER" id="PTHR47966:SF51">
    <property type="entry name" value="BETA-SITE APP-CLEAVING ENZYME, ISOFORM A-RELATED"/>
    <property type="match status" value="1"/>
</dbReference>
<protein>
    <submittedName>
        <fullName evidence="6">Aspartic peptidase domain-containing protein</fullName>
    </submittedName>
</protein>
<gene>
    <name evidence="6" type="ORF">EDD18DRAFT_1362320</name>
</gene>
<keyword evidence="3" id="KW-0645">Protease</keyword>